<proteinExistence type="predicted"/>
<protein>
    <recommendedName>
        <fullName evidence="3">Uracil-DNA glycosylase</fullName>
    </recommendedName>
</protein>
<dbReference type="AlphaFoldDB" id="A0A318JHH6"/>
<dbReference type="EMBL" id="QJKC01000007">
    <property type="protein sequence ID" value="PXX48268.1"/>
    <property type="molecule type" value="Genomic_DNA"/>
</dbReference>
<dbReference type="OrthoDB" id="9807346at2"/>
<keyword evidence="2" id="KW-1185">Reference proteome</keyword>
<dbReference type="RefSeq" id="WP_059287414.1">
    <property type="nucleotide sequence ID" value="NZ_LNQU01000216.1"/>
</dbReference>
<evidence type="ECO:0000313" key="2">
    <source>
        <dbReference type="Proteomes" id="UP000248395"/>
    </source>
</evidence>
<evidence type="ECO:0000313" key="1">
    <source>
        <dbReference type="EMBL" id="PXX48268.1"/>
    </source>
</evidence>
<comment type="caution">
    <text evidence="1">The sequence shown here is derived from an EMBL/GenBank/DDBJ whole genome shotgun (WGS) entry which is preliminary data.</text>
</comment>
<organism evidence="1 2">
    <name type="scientific">Aquitalea magnusonii</name>
    <dbReference type="NCBI Taxonomy" id="332411"/>
    <lineage>
        <taxon>Bacteria</taxon>
        <taxon>Pseudomonadati</taxon>
        <taxon>Pseudomonadota</taxon>
        <taxon>Betaproteobacteria</taxon>
        <taxon>Neisseriales</taxon>
        <taxon>Chromobacteriaceae</taxon>
        <taxon>Aquitalea</taxon>
    </lineage>
</organism>
<sequence length="66" mass="7507">MPNTSHTAAARLRCQGCRHYYISHDARFPYACHALQIKSKRQPCQDVLEASGQHCLYRQQKTASSS</sequence>
<evidence type="ECO:0008006" key="3">
    <source>
        <dbReference type="Google" id="ProtNLM"/>
    </source>
</evidence>
<dbReference type="Proteomes" id="UP000248395">
    <property type="component" value="Unassembled WGS sequence"/>
</dbReference>
<name>A0A318JHH6_9NEIS</name>
<accession>A0A318JHH6</accession>
<reference evidence="1 2" key="1">
    <citation type="submission" date="2018-05" db="EMBL/GenBank/DDBJ databases">
        <title>Genomic Encyclopedia of Type Strains, Phase IV (KMG-IV): sequencing the most valuable type-strain genomes for metagenomic binning, comparative biology and taxonomic classification.</title>
        <authorList>
            <person name="Goeker M."/>
        </authorList>
    </citation>
    <scope>NUCLEOTIDE SEQUENCE [LARGE SCALE GENOMIC DNA]</scope>
    <source>
        <strain evidence="1 2">DSM 25134</strain>
    </source>
</reference>
<gene>
    <name evidence="1" type="ORF">DFR38_10753</name>
</gene>